<dbReference type="EMBL" id="KJ947870">
    <property type="protein sequence ID" value="AJW30458.1"/>
    <property type="molecule type" value="Genomic_DNA"/>
</dbReference>
<sequence length="43" mass="4701">MIHEACKGLTLFPAERVLYFANQANIDIRTNLALLAGIISSPD</sequence>
<proteinExistence type="predicted"/>
<evidence type="ECO:0000313" key="1">
    <source>
        <dbReference type="EMBL" id="AJW30458.1"/>
    </source>
</evidence>
<protein>
    <submittedName>
        <fullName evidence="1">Uncharacterized protein</fullName>
    </submittedName>
</protein>
<gene>
    <name evidence="1" type="ORF">FA02_0190</name>
</gene>
<reference evidence="1" key="1">
    <citation type="submission" date="2014-06" db="EMBL/GenBank/DDBJ databases">
        <authorList>
            <person name="Berube P.M."/>
        </authorList>
    </citation>
    <scope>NUCLEOTIDE SEQUENCE</scope>
    <source>
        <strain evidence="1">P0902-H212</strain>
    </source>
</reference>
<organism evidence="1">
    <name type="scientific">Prochlorococcus marinus str. P0902-H212</name>
    <dbReference type="NCBI Taxonomy" id="1620696"/>
    <lineage>
        <taxon>Bacteria</taxon>
        <taxon>Bacillati</taxon>
        <taxon>Cyanobacteriota</taxon>
        <taxon>Cyanophyceae</taxon>
        <taxon>Synechococcales</taxon>
        <taxon>Prochlorococcaceae</taxon>
        <taxon>Prochlorococcus</taxon>
    </lineage>
</organism>
<dbReference type="AlphaFoldDB" id="A0A0D5A2Q1"/>
<accession>A0A0D5A2Q1</accession>
<name>A0A0D5A2Q1_PROMR</name>